<protein>
    <submittedName>
        <fullName evidence="2">Uncharacterized protein</fullName>
    </submittedName>
</protein>
<gene>
    <name evidence="2" type="ORF">VFH_I159440</name>
</gene>
<evidence type="ECO:0000256" key="1">
    <source>
        <dbReference type="SAM" id="Phobius"/>
    </source>
</evidence>
<proteinExistence type="predicted"/>
<dbReference type="EMBL" id="OX451735">
    <property type="protein sequence ID" value="CAI8594803.1"/>
    <property type="molecule type" value="Genomic_DNA"/>
</dbReference>
<sequence length="108" mass="12151">MTFSLILIICNLCIIFCGPLSETLMQLLVLMSTVVELTLLVGLWLILKAGLTLTISSIFLLMVPDSLGPIREIIPFFIERRLDMCTGNQLWFDACNQISVSTIFKVRI</sequence>
<name>A0AAV0ZBA8_VICFA</name>
<feature type="transmembrane region" description="Helical" evidence="1">
    <location>
        <begin position="41"/>
        <end position="63"/>
    </location>
</feature>
<organism evidence="2 3">
    <name type="scientific">Vicia faba</name>
    <name type="common">Broad bean</name>
    <name type="synonym">Faba vulgaris</name>
    <dbReference type="NCBI Taxonomy" id="3906"/>
    <lineage>
        <taxon>Eukaryota</taxon>
        <taxon>Viridiplantae</taxon>
        <taxon>Streptophyta</taxon>
        <taxon>Embryophyta</taxon>
        <taxon>Tracheophyta</taxon>
        <taxon>Spermatophyta</taxon>
        <taxon>Magnoliopsida</taxon>
        <taxon>eudicotyledons</taxon>
        <taxon>Gunneridae</taxon>
        <taxon>Pentapetalae</taxon>
        <taxon>rosids</taxon>
        <taxon>fabids</taxon>
        <taxon>Fabales</taxon>
        <taxon>Fabaceae</taxon>
        <taxon>Papilionoideae</taxon>
        <taxon>50 kb inversion clade</taxon>
        <taxon>NPAAA clade</taxon>
        <taxon>Hologalegina</taxon>
        <taxon>IRL clade</taxon>
        <taxon>Fabeae</taxon>
        <taxon>Vicia</taxon>
    </lineage>
</organism>
<evidence type="ECO:0000313" key="3">
    <source>
        <dbReference type="Proteomes" id="UP001157006"/>
    </source>
</evidence>
<keyword evidence="1" id="KW-1133">Transmembrane helix</keyword>
<keyword evidence="1" id="KW-0472">Membrane</keyword>
<keyword evidence="3" id="KW-1185">Reference proteome</keyword>
<evidence type="ECO:0000313" key="2">
    <source>
        <dbReference type="EMBL" id="CAI8594803.1"/>
    </source>
</evidence>
<dbReference type="Proteomes" id="UP001157006">
    <property type="component" value="Chromosome 1S"/>
</dbReference>
<dbReference type="AlphaFoldDB" id="A0AAV0ZBA8"/>
<keyword evidence="1" id="KW-0812">Transmembrane</keyword>
<reference evidence="2 3" key="1">
    <citation type="submission" date="2023-01" db="EMBL/GenBank/DDBJ databases">
        <authorList>
            <person name="Kreplak J."/>
        </authorList>
    </citation>
    <scope>NUCLEOTIDE SEQUENCE [LARGE SCALE GENOMIC DNA]</scope>
</reference>
<accession>A0AAV0ZBA8</accession>